<dbReference type="InterPro" id="IPR017853">
    <property type="entry name" value="GH"/>
</dbReference>
<accession>A0A2A2GDK4</accession>
<dbReference type="EMBL" id="NSKE01000001">
    <property type="protein sequence ID" value="PAU95621.1"/>
    <property type="molecule type" value="Genomic_DNA"/>
</dbReference>
<sequence>MKNFKNTKTFFNLFLLLVIFVFSSACSQQSKSQTNQLTTEASEFQHPEWAKNATIYEVNVRQYTPEGTFDAFEEHIPRLKKMGIEVLWLMPIHPIGEKNRKGKLGSYYSIKDYKAVNSEFGTIQDLKELVKTAHENDMKVILDWVANHTAWDHIWTKKHPGWYTKDENGNFQPPIEDWSDVIELDFDNHEMRDAMVNAMEFWVKEANIDGYRADYAMDVPTEFWNRAREELDQIKPVFMLAEAEQSDHHNKAFDMSYAWKFHELTNEIAHDSAGPKDIDQYMAWEDSTFPNHAYRMYFTSNHDENSWNGTAVERYGPALKAMAVLTSTIDGMPLVYSGQETRINKRLEFFQRDTIRWEGSELDEFYTKLLQLNQNNSALWNGKAGGDFVRVNTNNKNEIYAYKRVKNNNEVFVLLNLSDQKQTVTLKDFPNTTYTDVFSESNLEIGEEPIDMDPWGYRVLKK</sequence>
<dbReference type="Proteomes" id="UP000218831">
    <property type="component" value="Unassembled WGS sequence"/>
</dbReference>
<gene>
    <name evidence="3" type="ORF">CK503_00730</name>
</gene>
<organism evidence="3 4">
    <name type="scientific">Fodinibius salipaludis</name>
    <dbReference type="NCBI Taxonomy" id="2032627"/>
    <lineage>
        <taxon>Bacteria</taxon>
        <taxon>Pseudomonadati</taxon>
        <taxon>Balneolota</taxon>
        <taxon>Balneolia</taxon>
        <taxon>Balneolales</taxon>
        <taxon>Balneolaceae</taxon>
        <taxon>Fodinibius</taxon>
    </lineage>
</organism>
<dbReference type="Gene3D" id="2.60.40.1180">
    <property type="entry name" value="Golgi alpha-mannosidase II"/>
    <property type="match status" value="1"/>
</dbReference>
<dbReference type="PANTHER" id="PTHR47786">
    <property type="entry name" value="ALPHA-1,4-GLUCAN:MALTOSE-1-PHOSPHATE MALTOSYLTRANSFERASE"/>
    <property type="match status" value="1"/>
</dbReference>
<dbReference type="SUPFAM" id="SSF51011">
    <property type="entry name" value="Glycosyl hydrolase domain"/>
    <property type="match status" value="1"/>
</dbReference>
<dbReference type="Gene3D" id="3.20.20.80">
    <property type="entry name" value="Glycosidases"/>
    <property type="match status" value="1"/>
</dbReference>
<feature type="chain" id="PRO_5013330840" evidence="1">
    <location>
        <begin position="28"/>
        <end position="462"/>
    </location>
</feature>
<dbReference type="GO" id="GO:0005975">
    <property type="term" value="P:carbohydrate metabolic process"/>
    <property type="evidence" value="ECO:0007669"/>
    <property type="project" value="InterPro"/>
</dbReference>
<dbReference type="SUPFAM" id="SSF51445">
    <property type="entry name" value="(Trans)glycosidases"/>
    <property type="match status" value="1"/>
</dbReference>
<keyword evidence="4" id="KW-1185">Reference proteome</keyword>
<name>A0A2A2GDK4_9BACT</name>
<protein>
    <submittedName>
        <fullName evidence="3">Alpha-amylase</fullName>
    </submittedName>
</protein>
<dbReference type="OrthoDB" id="9805159at2"/>
<evidence type="ECO:0000259" key="2">
    <source>
        <dbReference type="SMART" id="SM00642"/>
    </source>
</evidence>
<keyword evidence="1" id="KW-0732">Signal</keyword>
<dbReference type="InterPro" id="IPR013780">
    <property type="entry name" value="Glyco_hydro_b"/>
</dbReference>
<evidence type="ECO:0000313" key="4">
    <source>
        <dbReference type="Proteomes" id="UP000218831"/>
    </source>
</evidence>
<dbReference type="PANTHER" id="PTHR47786:SF2">
    <property type="entry name" value="GLYCOSYL HYDROLASE FAMILY 13 CATALYTIC DOMAIN-CONTAINING PROTEIN"/>
    <property type="match status" value="1"/>
</dbReference>
<dbReference type="PROSITE" id="PS51257">
    <property type="entry name" value="PROKAR_LIPOPROTEIN"/>
    <property type="match status" value="1"/>
</dbReference>
<evidence type="ECO:0000256" key="1">
    <source>
        <dbReference type="SAM" id="SignalP"/>
    </source>
</evidence>
<dbReference type="CDD" id="cd11313">
    <property type="entry name" value="AmyAc_arch_bac_AmyA"/>
    <property type="match status" value="1"/>
</dbReference>
<dbReference type="SMART" id="SM00642">
    <property type="entry name" value="Aamy"/>
    <property type="match status" value="1"/>
</dbReference>
<dbReference type="InterPro" id="IPR006047">
    <property type="entry name" value="GH13_cat_dom"/>
</dbReference>
<evidence type="ECO:0000313" key="3">
    <source>
        <dbReference type="EMBL" id="PAU95621.1"/>
    </source>
</evidence>
<feature type="domain" description="Glycosyl hydrolase family 13 catalytic" evidence="2">
    <location>
        <begin position="66"/>
        <end position="373"/>
    </location>
</feature>
<dbReference type="AlphaFoldDB" id="A0A2A2GDK4"/>
<feature type="signal peptide" evidence="1">
    <location>
        <begin position="1"/>
        <end position="27"/>
    </location>
</feature>
<proteinExistence type="predicted"/>
<reference evidence="3 4" key="1">
    <citation type="submission" date="2017-08" db="EMBL/GenBank/DDBJ databases">
        <title>Aliifodinibius alkalisoli sp. nov., isolated from saline alkaline soil.</title>
        <authorList>
            <person name="Liu D."/>
            <person name="Zhang G."/>
        </authorList>
    </citation>
    <scope>NUCLEOTIDE SEQUENCE [LARGE SCALE GENOMIC DNA]</scope>
    <source>
        <strain evidence="3 4">WN023</strain>
    </source>
</reference>
<dbReference type="Pfam" id="PF00128">
    <property type="entry name" value="Alpha-amylase"/>
    <property type="match status" value="1"/>
</dbReference>
<comment type="caution">
    <text evidence="3">The sequence shown here is derived from an EMBL/GenBank/DDBJ whole genome shotgun (WGS) entry which is preliminary data.</text>
</comment>
<dbReference type="RefSeq" id="WP_095604866.1">
    <property type="nucleotide sequence ID" value="NZ_NSKE01000001.1"/>
</dbReference>